<comment type="caution">
    <text evidence="1">The sequence shown here is derived from an EMBL/GenBank/DDBJ whole genome shotgun (WGS) entry which is preliminary data.</text>
</comment>
<dbReference type="EMBL" id="LAZR01000175">
    <property type="protein sequence ID" value="KKN84149.1"/>
    <property type="molecule type" value="Genomic_DNA"/>
</dbReference>
<name>A0A0F9TXV0_9ZZZZ</name>
<evidence type="ECO:0008006" key="2">
    <source>
        <dbReference type="Google" id="ProtNLM"/>
    </source>
</evidence>
<dbReference type="PANTHER" id="PTHR31270:SF1">
    <property type="entry name" value="GLUTAMINYL-PEPTIDE CYCLOTRANSFERASE"/>
    <property type="match status" value="1"/>
</dbReference>
<gene>
    <name evidence="1" type="ORF">LCGC14_0292320</name>
</gene>
<organism evidence="1">
    <name type="scientific">marine sediment metagenome</name>
    <dbReference type="NCBI Taxonomy" id="412755"/>
    <lineage>
        <taxon>unclassified sequences</taxon>
        <taxon>metagenomes</taxon>
        <taxon>ecological metagenomes</taxon>
    </lineage>
</organism>
<accession>A0A0F9TXV0</accession>
<dbReference type="InterPro" id="IPR011044">
    <property type="entry name" value="Quino_amine_DH_bsu"/>
</dbReference>
<evidence type="ECO:0000313" key="1">
    <source>
        <dbReference type="EMBL" id="KKN84149.1"/>
    </source>
</evidence>
<dbReference type="InterPro" id="IPR007788">
    <property type="entry name" value="QCT"/>
</dbReference>
<dbReference type="Pfam" id="PF05096">
    <property type="entry name" value="Glu_cyclase_2"/>
    <property type="match status" value="1"/>
</dbReference>
<dbReference type="Gene3D" id="2.130.10.10">
    <property type="entry name" value="YVTN repeat-like/Quinoprotein amine dehydrogenase"/>
    <property type="match status" value="1"/>
</dbReference>
<dbReference type="PANTHER" id="PTHR31270">
    <property type="entry name" value="GLUTAMINYL-PEPTIDE CYCLOTRANSFERASE"/>
    <property type="match status" value="1"/>
</dbReference>
<dbReference type="SUPFAM" id="SSF50969">
    <property type="entry name" value="YVTN repeat-like/Quinoprotein amine dehydrogenase"/>
    <property type="match status" value="1"/>
</dbReference>
<dbReference type="AlphaFoldDB" id="A0A0F9TXV0"/>
<sequence>MRIVKIICITLITSLFAACGSGNQKASSLFEITLEKNANQVNQNQEIGVSIKNKKEKDIESVQYSIDGNVIPVKNDKIHINLPTLGNKILTAKITFDGETVDINKNLKVLSEKAPEIYTYTIINEYPHDTKAYTQGLEFYNDTLYESTGKKGQSFLRKLDFKTGEVFEQIDLDETYFGEGITILNNKIYHLTWQSGLGFIYDLDTFKKIDNFQYGKSREGWGLTNDGSKIFKSDGTEKIWFMNPDTMTEDGYIETVTNSSIFNSANELEYVDGKIYANVYQKPSVMIIDSKTGAIEGVINFSGLSDIITKTDNWDKTNYVLNGIAYHPERKTFFVTGKFWNKMFEVQIQKK</sequence>
<dbReference type="GO" id="GO:0016603">
    <property type="term" value="F:glutaminyl-peptide cyclotransferase activity"/>
    <property type="evidence" value="ECO:0007669"/>
    <property type="project" value="InterPro"/>
</dbReference>
<reference evidence="1" key="1">
    <citation type="journal article" date="2015" name="Nature">
        <title>Complex archaea that bridge the gap between prokaryotes and eukaryotes.</title>
        <authorList>
            <person name="Spang A."/>
            <person name="Saw J.H."/>
            <person name="Jorgensen S.L."/>
            <person name="Zaremba-Niedzwiedzka K."/>
            <person name="Martijn J."/>
            <person name="Lind A.E."/>
            <person name="van Eijk R."/>
            <person name="Schleper C."/>
            <person name="Guy L."/>
            <person name="Ettema T.J."/>
        </authorList>
    </citation>
    <scope>NUCLEOTIDE SEQUENCE</scope>
</reference>
<dbReference type="InterPro" id="IPR015943">
    <property type="entry name" value="WD40/YVTN_repeat-like_dom_sf"/>
</dbReference>
<proteinExistence type="predicted"/>
<protein>
    <recommendedName>
        <fullName evidence="2">Glutamine cyclotransferase</fullName>
    </recommendedName>
</protein>
<dbReference type="PROSITE" id="PS51257">
    <property type="entry name" value="PROKAR_LIPOPROTEIN"/>
    <property type="match status" value="1"/>
</dbReference>